<organism evidence="2 3">
    <name type="scientific">Shouchella clausii</name>
    <name type="common">Alkalihalobacillus clausii</name>
    <dbReference type="NCBI Taxonomy" id="79880"/>
    <lineage>
        <taxon>Bacteria</taxon>
        <taxon>Bacillati</taxon>
        <taxon>Bacillota</taxon>
        <taxon>Bacilli</taxon>
        <taxon>Bacillales</taxon>
        <taxon>Bacillaceae</taxon>
        <taxon>Shouchella</taxon>
    </lineage>
</organism>
<dbReference type="GO" id="GO:0006260">
    <property type="term" value="P:DNA replication"/>
    <property type="evidence" value="ECO:0007669"/>
    <property type="project" value="InterPro"/>
</dbReference>
<accession>A0A268RII8</accession>
<feature type="non-terminal residue" evidence="2">
    <location>
        <position position="112"/>
    </location>
</feature>
<dbReference type="Pfam" id="PF03796">
    <property type="entry name" value="DnaB_C"/>
    <property type="match status" value="1"/>
</dbReference>
<dbReference type="PANTHER" id="PTHR30153">
    <property type="entry name" value="REPLICATIVE DNA HELICASE DNAB"/>
    <property type="match status" value="1"/>
</dbReference>
<feature type="non-terminal residue" evidence="2">
    <location>
        <position position="1"/>
    </location>
</feature>
<comment type="caution">
    <text evidence="2">The sequence shown here is derived from an EMBL/GenBank/DDBJ whole genome shotgun (WGS) entry which is preliminary data.</text>
</comment>
<feature type="domain" description="SF4 helicase" evidence="1">
    <location>
        <begin position="1"/>
        <end position="112"/>
    </location>
</feature>
<dbReference type="GO" id="GO:0003678">
    <property type="term" value="F:DNA helicase activity"/>
    <property type="evidence" value="ECO:0007669"/>
    <property type="project" value="InterPro"/>
</dbReference>
<keyword evidence="2" id="KW-0378">Hydrolase</keyword>
<dbReference type="PANTHER" id="PTHR30153:SF2">
    <property type="entry name" value="REPLICATIVE DNA HELICASE"/>
    <property type="match status" value="1"/>
</dbReference>
<dbReference type="SUPFAM" id="SSF52540">
    <property type="entry name" value="P-loop containing nucleoside triphosphate hydrolases"/>
    <property type="match status" value="1"/>
</dbReference>
<dbReference type="GO" id="GO:0005829">
    <property type="term" value="C:cytosol"/>
    <property type="evidence" value="ECO:0007669"/>
    <property type="project" value="TreeGrafter"/>
</dbReference>
<name>A0A268RII8_SHOCL</name>
<keyword evidence="2" id="KW-0547">Nucleotide-binding</keyword>
<protein>
    <submittedName>
        <fullName evidence="2">Replicative DNA helicase</fullName>
    </submittedName>
</protein>
<dbReference type="EMBL" id="NPBS01000292">
    <property type="protein sequence ID" value="PAF20034.1"/>
    <property type="molecule type" value="Genomic_DNA"/>
</dbReference>
<dbReference type="AlphaFoldDB" id="A0A268RII8"/>
<gene>
    <name evidence="2" type="ORF">CHH61_23195</name>
</gene>
<evidence type="ECO:0000313" key="3">
    <source>
        <dbReference type="Proteomes" id="UP000216133"/>
    </source>
</evidence>
<dbReference type="InterPro" id="IPR007694">
    <property type="entry name" value="DNA_helicase_DnaB-like_C"/>
</dbReference>
<sequence length="112" mass="12512">SDLIIVGARPSVGKTAFALNMALNAAGQDAALIFSLEMSKKQLLKRMISCKGEISSIKMRNPKRYFGEGDWSQFSDVMGAFGEAKLHIFDQAGMDIGYIWFKVRKARRKYGE</sequence>
<dbReference type="GO" id="GO:0005524">
    <property type="term" value="F:ATP binding"/>
    <property type="evidence" value="ECO:0007669"/>
    <property type="project" value="InterPro"/>
</dbReference>
<dbReference type="Gene3D" id="3.40.50.300">
    <property type="entry name" value="P-loop containing nucleotide triphosphate hydrolases"/>
    <property type="match status" value="1"/>
</dbReference>
<evidence type="ECO:0000259" key="1">
    <source>
        <dbReference type="PROSITE" id="PS51199"/>
    </source>
</evidence>
<dbReference type="InterPro" id="IPR027417">
    <property type="entry name" value="P-loop_NTPase"/>
</dbReference>
<dbReference type="RefSeq" id="WP_302467495.1">
    <property type="nucleotide sequence ID" value="NZ_NPBS01000292.1"/>
</dbReference>
<keyword evidence="2" id="KW-0067">ATP-binding</keyword>
<reference evidence="2 3" key="1">
    <citation type="submission" date="2017-07" db="EMBL/GenBank/DDBJ databases">
        <title>Isolation and whole genome analysis of endospore-forming bacteria from heroin.</title>
        <authorList>
            <person name="Kalinowski J."/>
            <person name="Ahrens B."/>
            <person name="Al-Dilaimi A."/>
            <person name="Winkler A."/>
            <person name="Wibberg D."/>
            <person name="Schleenbecker U."/>
            <person name="Ruckert C."/>
            <person name="Wolfel R."/>
            <person name="Grass G."/>
        </authorList>
    </citation>
    <scope>NUCLEOTIDE SEQUENCE [LARGE SCALE GENOMIC DNA]</scope>
    <source>
        <strain evidence="2 3">7523-2</strain>
    </source>
</reference>
<keyword evidence="2" id="KW-0347">Helicase</keyword>
<proteinExistence type="predicted"/>
<dbReference type="Proteomes" id="UP000216133">
    <property type="component" value="Unassembled WGS sequence"/>
</dbReference>
<evidence type="ECO:0000313" key="2">
    <source>
        <dbReference type="EMBL" id="PAF20034.1"/>
    </source>
</evidence>
<dbReference type="PROSITE" id="PS51199">
    <property type="entry name" value="SF4_HELICASE"/>
    <property type="match status" value="1"/>
</dbReference>